<evidence type="ECO:0000313" key="14">
    <source>
        <dbReference type="Proteomes" id="UP000036458"/>
    </source>
</evidence>
<evidence type="ECO:0000259" key="12">
    <source>
        <dbReference type="Pfam" id="PF01931"/>
    </source>
</evidence>
<comment type="function">
    <text evidence="11">Phosphatase that hydrolyzes non-canonical purine nucleotides such as XTP and ITP to their respective diphosphate derivatives. Probably excludes non-canonical purines from DNA/RNA precursor pool, thus preventing their incorporation into DNA/RNA and avoiding chromosomal lesions.</text>
</comment>
<keyword evidence="5 11" id="KW-0460">Magnesium</keyword>
<dbReference type="Gene3D" id="3.90.950.10">
    <property type="match status" value="1"/>
</dbReference>
<comment type="similarity">
    <text evidence="10 11">Belongs to the YjjX NTPase family.</text>
</comment>
<evidence type="ECO:0000256" key="4">
    <source>
        <dbReference type="ARBA" id="ARBA00022801"/>
    </source>
</evidence>
<dbReference type="GO" id="GO:0103023">
    <property type="term" value="F:ITPase activity"/>
    <property type="evidence" value="ECO:0007669"/>
    <property type="project" value="UniProtKB-EC"/>
</dbReference>
<name>A0A0H4VQA2_9BACT</name>
<comment type="subunit">
    <text evidence="11">Homodimer.</text>
</comment>
<dbReference type="InterPro" id="IPR029001">
    <property type="entry name" value="ITPase-like_fam"/>
</dbReference>
<keyword evidence="7 11" id="KW-0464">Manganese</keyword>
<dbReference type="EMBL" id="CP010777">
    <property type="protein sequence ID" value="AKQ47508.1"/>
    <property type="molecule type" value="Genomic_DNA"/>
</dbReference>
<gene>
    <name evidence="13" type="ORF">TH63_05225</name>
</gene>
<evidence type="ECO:0000256" key="7">
    <source>
        <dbReference type="ARBA" id="ARBA00023211"/>
    </source>
</evidence>
<proteinExistence type="inferred from homology"/>
<comment type="caution">
    <text evidence="11">Lacks conserved residue(s) required for the propagation of feature annotation.</text>
</comment>
<keyword evidence="6 11" id="KW-0546">Nucleotide metabolism</keyword>
<accession>A0A0H4VQA2</accession>
<dbReference type="EC" id="3.6.1.73" evidence="11"/>
<dbReference type="InterPro" id="IPR026533">
    <property type="entry name" value="NTPase/PRRC1"/>
</dbReference>
<feature type="binding site" evidence="11">
    <location>
        <begin position="73"/>
        <end position="74"/>
    </location>
    <ligand>
        <name>substrate</name>
    </ligand>
</feature>
<evidence type="ECO:0000256" key="8">
    <source>
        <dbReference type="ARBA" id="ARBA00048174"/>
    </source>
</evidence>
<dbReference type="NCBIfam" id="NF003459">
    <property type="entry name" value="PRK05074.1"/>
    <property type="match status" value="1"/>
</dbReference>
<dbReference type="PANTHER" id="PTHR34699">
    <property type="match status" value="1"/>
</dbReference>
<dbReference type="Pfam" id="PF01931">
    <property type="entry name" value="NTPase_I-T"/>
    <property type="match status" value="1"/>
</dbReference>
<keyword evidence="2 11" id="KW-0479">Metal-binding</keyword>
<keyword evidence="14" id="KW-1185">Reference proteome</keyword>
<evidence type="ECO:0000256" key="11">
    <source>
        <dbReference type="HAMAP-Rule" id="MF_00648"/>
    </source>
</evidence>
<sequence length="180" mass="19350">MTDNQGKKIVVASTNPVKVRAALAGLQRMFPGQEFLAEGISVPSGVADQPMSDQETLQGALNRVQRAREKQPEADFWVGLEGGVDRVGSDLTTFAWVVVQAGEKIGKARSGTFFLPPPVAQLVAEGMELGHANDQIFSQVNSKQKGGAVGILTQGMLDRQELYVQAVLLALVPFKSPELY</sequence>
<evidence type="ECO:0000256" key="2">
    <source>
        <dbReference type="ARBA" id="ARBA00022723"/>
    </source>
</evidence>
<protein>
    <recommendedName>
        <fullName evidence="11">Probable inosine/xanthosine triphosphatase</fullName>
        <shortName evidence="11">ITPase/XTPase</shortName>
        <ecNumber evidence="11">3.6.1.73</ecNumber>
    </recommendedName>
    <alternativeName>
        <fullName evidence="11">Non-canonical purine NTP phosphatase</fullName>
    </alternativeName>
    <alternativeName>
        <fullName evidence="11">Non-standard purine NTP phosphatase</fullName>
    </alternativeName>
    <alternativeName>
        <fullName evidence="11">Nucleoside-triphosphate phosphatase</fullName>
        <shortName evidence="11">NTPase</shortName>
    </alternativeName>
</protein>
<dbReference type="HAMAP" id="MF_00648">
    <property type="entry name" value="Non_canon_purine_NTPase_YjjX"/>
    <property type="match status" value="1"/>
</dbReference>
<comment type="catalytic activity">
    <reaction evidence="8 11">
        <text>ITP + H2O = IDP + phosphate + H(+)</text>
        <dbReference type="Rhea" id="RHEA:28330"/>
        <dbReference type="ChEBI" id="CHEBI:15377"/>
        <dbReference type="ChEBI" id="CHEBI:15378"/>
        <dbReference type="ChEBI" id="CHEBI:43474"/>
        <dbReference type="ChEBI" id="CHEBI:58280"/>
        <dbReference type="ChEBI" id="CHEBI:61402"/>
        <dbReference type="EC" id="3.6.1.73"/>
    </reaction>
</comment>
<dbReference type="GO" id="GO:0046872">
    <property type="term" value="F:metal ion binding"/>
    <property type="evidence" value="ECO:0007669"/>
    <property type="project" value="UniProtKB-KW"/>
</dbReference>
<reference evidence="13 14" key="1">
    <citation type="submission" date="2015-01" db="EMBL/GenBank/DDBJ databases">
        <title>Rufibacter sp./DG31D/ whole genome sequencing.</title>
        <authorList>
            <person name="Kim M.K."/>
            <person name="Srinivasan S."/>
            <person name="Lee J.-J."/>
        </authorList>
    </citation>
    <scope>NUCLEOTIDE SEQUENCE [LARGE SCALE GENOMIC DNA]</scope>
    <source>
        <strain evidence="13 14">DG31D</strain>
    </source>
</reference>
<comment type="cofactor">
    <cofactor evidence="1">
        <name>Mn(2+)</name>
        <dbReference type="ChEBI" id="CHEBI:29035"/>
    </cofactor>
</comment>
<dbReference type="KEGG" id="ruf:TH63_05225"/>
<feature type="binding site" evidence="11">
    <location>
        <begin position="13"/>
        <end position="18"/>
    </location>
    <ligand>
        <name>substrate</name>
    </ligand>
</feature>
<feature type="domain" description="Non-canonical purine NTP phosphatase/PRRC1" evidence="12">
    <location>
        <begin position="12"/>
        <end position="174"/>
    </location>
</feature>
<evidence type="ECO:0000256" key="9">
    <source>
        <dbReference type="ARBA" id="ARBA00048781"/>
    </source>
</evidence>
<dbReference type="GO" id="GO:0000166">
    <property type="term" value="F:nucleotide binding"/>
    <property type="evidence" value="ECO:0007669"/>
    <property type="project" value="UniProtKB-KW"/>
</dbReference>
<evidence type="ECO:0000313" key="13">
    <source>
        <dbReference type="EMBL" id="AKQ47508.1"/>
    </source>
</evidence>
<evidence type="ECO:0000256" key="10">
    <source>
        <dbReference type="ARBA" id="ARBA00060855"/>
    </source>
</evidence>
<evidence type="ECO:0000256" key="3">
    <source>
        <dbReference type="ARBA" id="ARBA00022741"/>
    </source>
</evidence>
<dbReference type="InterPro" id="IPR002786">
    <property type="entry name" value="Non_canon_purine_NTPase"/>
</dbReference>
<dbReference type="OrthoDB" id="164951at2"/>
<dbReference type="GO" id="GO:0009117">
    <property type="term" value="P:nucleotide metabolic process"/>
    <property type="evidence" value="ECO:0007669"/>
    <property type="project" value="UniProtKB-KW"/>
</dbReference>
<comment type="catalytic activity">
    <reaction evidence="9 11">
        <text>XTP + H2O = XDP + phosphate + H(+)</text>
        <dbReference type="Rhea" id="RHEA:28406"/>
        <dbReference type="ChEBI" id="CHEBI:15377"/>
        <dbReference type="ChEBI" id="CHEBI:15378"/>
        <dbReference type="ChEBI" id="CHEBI:43474"/>
        <dbReference type="ChEBI" id="CHEBI:59884"/>
        <dbReference type="ChEBI" id="CHEBI:61314"/>
        <dbReference type="EC" id="3.6.1.73"/>
    </reaction>
</comment>
<keyword evidence="4 11" id="KW-0378">Hydrolase</keyword>
<organism evidence="13 14">
    <name type="scientific">Rufibacter radiotolerans</name>
    <dbReference type="NCBI Taxonomy" id="1379910"/>
    <lineage>
        <taxon>Bacteria</taxon>
        <taxon>Pseudomonadati</taxon>
        <taxon>Bacteroidota</taxon>
        <taxon>Cytophagia</taxon>
        <taxon>Cytophagales</taxon>
        <taxon>Hymenobacteraceae</taxon>
        <taxon>Rufibacter</taxon>
    </lineage>
</organism>
<keyword evidence="3 11" id="KW-0547">Nucleotide-binding</keyword>
<dbReference type="PATRIC" id="fig|1379910.4.peg.1138"/>
<dbReference type="GO" id="GO:0006772">
    <property type="term" value="P:thiamine metabolic process"/>
    <property type="evidence" value="ECO:0007669"/>
    <property type="project" value="TreeGrafter"/>
</dbReference>
<comment type="cofactor">
    <cofactor evidence="11">
        <name>Mg(2+)</name>
        <dbReference type="ChEBI" id="CHEBI:18420"/>
    </cofactor>
    <cofactor evidence="11">
        <name>Mn(2+)</name>
        <dbReference type="ChEBI" id="CHEBI:29035"/>
    </cofactor>
    <text evidence="11">Binds 1 divalent metal cation per subunit; can use either Mg(2+) or Mn(2+).</text>
</comment>
<dbReference type="SUPFAM" id="SSF52972">
    <property type="entry name" value="ITPase-like"/>
    <property type="match status" value="1"/>
</dbReference>
<evidence type="ECO:0000256" key="1">
    <source>
        <dbReference type="ARBA" id="ARBA00001936"/>
    </source>
</evidence>
<dbReference type="NCBIfam" id="TIGR00258">
    <property type="entry name" value="inosine/xanthosine triphosphatase"/>
    <property type="match status" value="1"/>
</dbReference>
<dbReference type="STRING" id="1379910.TH63_05225"/>
<dbReference type="AlphaFoldDB" id="A0A0H4VQA2"/>
<evidence type="ECO:0000256" key="6">
    <source>
        <dbReference type="ARBA" id="ARBA00023080"/>
    </source>
</evidence>
<dbReference type="PANTHER" id="PTHR34699:SF2">
    <property type="entry name" value="NON-CANONICAL PURINE NTP PHOSPHATASE_PRRC1 DOMAIN-CONTAINING PROTEIN"/>
    <property type="match status" value="1"/>
</dbReference>
<dbReference type="Proteomes" id="UP000036458">
    <property type="component" value="Chromosome"/>
</dbReference>
<feature type="binding site" evidence="11">
    <location>
        <position position="73"/>
    </location>
    <ligand>
        <name>Mg(2+)</name>
        <dbReference type="ChEBI" id="CHEBI:18420"/>
    </ligand>
</feature>
<dbReference type="InterPro" id="IPR050299">
    <property type="entry name" value="YjjX_NTPase"/>
</dbReference>
<dbReference type="FunFam" id="3.90.950.10:FF:000002">
    <property type="entry name" value="Inosine/xanthosine triphosphatase"/>
    <property type="match status" value="1"/>
</dbReference>
<evidence type="ECO:0000256" key="5">
    <source>
        <dbReference type="ARBA" id="ARBA00022842"/>
    </source>
</evidence>